<evidence type="ECO:0000256" key="11">
    <source>
        <dbReference type="ARBA" id="ARBA00045397"/>
    </source>
</evidence>
<evidence type="ECO:0000313" key="15">
    <source>
        <dbReference type="EMBL" id="JAI55562.1"/>
    </source>
</evidence>
<keyword evidence="8" id="KW-0539">Nucleus</keyword>
<dbReference type="Gene3D" id="1.10.246.90">
    <property type="entry name" value="Nop domain"/>
    <property type="match status" value="1"/>
</dbReference>
<dbReference type="SMART" id="SM00931">
    <property type="entry name" value="NOSIC"/>
    <property type="match status" value="1"/>
</dbReference>
<evidence type="ECO:0000256" key="10">
    <source>
        <dbReference type="ARBA" id="ARBA00030766"/>
    </source>
</evidence>
<evidence type="ECO:0000256" key="5">
    <source>
        <dbReference type="ARBA" id="ARBA00022728"/>
    </source>
</evidence>
<feature type="compositionally biased region" description="Pro residues" evidence="13">
    <location>
        <begin position="333"/>
        <end position="345"/>
    </location>
</feature>
<dbReference type="InterPro" id="IPR002687">
    <property type="entry name" value="Nop_dom"/>
</dbReference>
<evidence type="ECO:0000259" key="14">
    <source>
        <dbReference type="PROSITE" id="PS51358"/>
    </source>
</evidence>
<evidence type="ECO:0000256" key="2">
    <source>
        <dbReference type="ARBA" id="ARBA00005572"/>
    </source>
</evidence>
<dbReference type="InterPro" id="IPR027105">
    <property type="entry name" value="Prp31"/>
</dbReference>
<evidence type="ECO:0000256" key="3">
    <source>
        <dbReference type="ARBA" id="ARBA00013538"/>
    </source>
</evidence>
<reference evidence="15" key="1">
    <citation type="journal article" date="2016" name="PLoS Negl. Trop. Dis.">
        <title>A Deep Insight into the Sialome of Rhodnius neglectus, a Vector of Chagas Disease.</title>
        <authorList>
            <person name="Santiago P.B."/>
            <person name="Assumpcao T.C."/>
            <person name="Araujo C.N."/>
            <person name="Bastos I.M."/>
            <person name="Neves D."/>
            <person name="Silva I.G."/>
            <person name="Charneau S."/>
            <person name="Queiroz R.M."/>
            <person name="Raiol T."/>
            <person name="Oliveira J.V."/>
            <person name="Sousa M.V."/>
            <person name="Calvo E."/>
            <person name="Ribeiro J.M."/>
            <person name="Santana J.M."/>
        </authorList>
    </citation>
    <scope>NUCLEOTIDE SEQUENCE</scope>
    <source>
        <tissue evidence="15">Salivary glands</tissue>
    </source>
</reference>
<dbReference type="GO" id="GO:0071011">
    <property type="term" value="C:precatalytic spliceosome"/>
    <property type="evidence" value="ECO:0007669"/>
    <property type="project" value="TreeGrafter"/>
</dbReference>
<organism evidence="15">
    <name type="scientific">Rhodnius neglectus</name>
    <dbReference type="NCBI Taxonomy" id="72488"/>
    <lineage>
        <taxon>Eukaryota</taxon>
        <taxon>Metazoa</taxon>
        <taxon>Ecdysozoa</taxon>
        <taxon>Arthropoda</taxon>
        <taxon>Hexapoda</taxon>
        <taxon>Insecta</taxon>
        <taxon>Pterygota</taxon>
        <taxon>Neoptera</taxon>
        <taxon>Paraneoptera</taxon>
        <taxon>Hemiptera</taxon>
        <taxon>Heteroptera</taxon>
        <taxon>Panheteroptera</taxon>
        <taxon>Cimicomorpha</taxon>
        <taxon>Reduviidae</taxon>
        <taxon>Triatominae</taxon>
        <taxon>Rhodnius</taxon>
    </lineage>
</organism>
<dbReference type="Gene3D" id="1.10.287.4070">
    <property type="match status" value="1"/>
</dbReference>
<evidence type="ECO:0000256" key="7">
    <source>
        <dbReference type="ARBA" id="ARBA00023187"/>
    </source>
</evidence>
<dbReference type="PANTHER" id="PTHR13904">
    <property type="entry name" value="PRE-MRNA SPLICING FACTOR PRP31"/>
    <property type="match status" value="1"/>
</dbReference>
<keyword evidence="4" id="KW-0507">mRNA processing</keyword>
<feature type="coiled-coil region" evidence="12">
    <location>
        <begin position="4"/>
        <end position="31"/>
    </location>
</feature>
<dbReference type="Pfam" id="PF09785">
    <property type="entry name" value="Prp31_C"/>
    <property type="match status" value="1"/>
</dbReference>
<keyword evidence="5" id="KW-0747">Spliceosome</keyword>
<dbReference type="Pfam" id="PF01798">
    <property type="entry name" value="Nop"/>
    <property type="match status" value="1"/>
</dbReference>
<evidence type="ECO:0000256" key="9">
    <source>
        <dbReference type="ARBA" id="ARBA00023274"/>
    </source>
</evidence>
<evidence type="ECO:0000256" key="6">
    <source>
        <dbReference type="ARBA" id="ARBA00022884"/>
    </source>
</evidence>
<dbReference type="FunFam" id="1.10.287.4070:FF:000003">
    <property type="entry name" value="U4/U6 small nuclear ribonucleoprotein PRP31"/>
    <property type="match status" value="1"/>
</dbReference>
<comment type="function">
    <text evidence="11">Involved in pre-mRNA splicing as component of the spliceosome. Required for the assembly of the U4/U5/U6 tri-snRNP complex, one of the building blocks of the spliceosome.</text>
</comment>
<dbReference type="GO" id="GO:0000244">
    <property type="term" value="P:spliceosomal tri-snRNP complex assembly"/>
    <property type="evidence" value="ECO:0007669"/>
    <property type="project" value="InterPro"/>
</dbReference>
<protein>
    <recommendedName>
        <fullName evidence="3">U4/U6 small nuclear ribonucleoprotein Prp31</fullName>
    </recommendedName>
    <alternativeName>
        <fullName evidence="10">Pre-mRNA-processing factor 31</fullName>
    </alternativeName>
</protein>
<keyword evidence="9" id="KW-0687">Ribonucleoprotein</keyword>
<dbReference type="InterPro" id="IPR012976">
    <property type="entry name" value="NOSIC"/>
</dbReference>
<comment type="subcellular location">
    <subcellularLocation>
        <location evidence="1">Nucleus</location>
    </subcellularLocation>
</comment>
<proteinExistence type="evidence at transcript level"/>
<keyword evidence="7" id="KW-0508">mRNA splicing</keyword>
<dbReference type="PROSITE" id="PS51358">
    <property type="entry name" value="NOP"/>
    <property type="match status" value="1"/>
</dbReference>
<keyword evidence="6" id="KW-0694">RNA-binding</keyword>
<dbReference type="InterPro" id="IPR019175">
    <property type="entry name" value="Prp31_C"/>
</dbReference>
<evidence type="ECO:0000256" key="12">
    <source>
        <dbReference type="SAM" id="Coils"/>
    </source>
</evidence>
<dbReference type="SUPFAM" id="SSF89124">
    <property type="entry name" value="Nop domain"/>
    <property type="match status" value="1"/>
</dbReference>
<name>A0A0P4VR95_9HEMI</name>
<evidence type="ECO:0000256" key="13">
    <source>
        <dbReference type="SAM" id="MobiDB-lite"/>
    </source>
</evidence>
<dbReference type="GO" id="GO:0005687">
    <property type="term" value="C:U4 snRNP"/>
    <property type="evidence" value="ECO:0007669"/>
    <property type="project" value="TreeGrafter"/>
</dbReference>
<sequence length="488" mass="54381">MSLADELLADLEDDNEEIMLTEDRVQAAEEYKIEAVEEEMKATTLDQLIKVSNSERLQIVMKEMEVYVKNSESGFRTIAGPVEADPEYKLIVEANNIAAEIDNEIIVIHRFVRDKYCKRFPELESLVVDPLEYLQTVKEIGNDLAQTKTSEVLHQFLTQATIMVVTVTASTTQGELLTDKELQEIQEACTMGIDLNSTKLQIYEYVESRMSFIAPNLSAIIGASTAAKIMGVAGGLTNLSKMPACNVQLLGSQKKMLGGFSQVSTLPHTGFIYHSQFVQDAPPDLRRKAARLIATKCTLAARVDACHEAKAGNIGLTLRQEIEKKLDKLMEPPPVKFVKPLPKPIDPARKKRGGKRVRKMKERYAMTELRKQANRLNFAEIEDDAYQEDLGYTRGTIGKTGTGRIRMAQVDEKTKVRISKTLQRNLQKQQNWGGSSTIKKQVSGTASSVAFTPLQGLEIVNPQAAEKNVSESNKYFSNTAGFVKIQKT</sequence>
<dbReference type="PANTHER" id="PTHR13904:SF0">
    <property type="entry name" value="U4_U6 SMALL NUCLEAR RIBONUCLEOPROTEIN PRP31"/>
    <property type="match status" value="1"/>
</dbReference>
<dbReference type="InterPro" id="IPR042239">
    <property type="entry name" value="Nop_C"/>
</dbReference>
<evidence type="ECO:0000256" key="8">
    <source>
        <dbReference type="ARBA" id="ARBA00023242"/>
    </source>
</evidence>
<comment type="similarity">
    <text evidence="2">Belongs to the PRP31 family.</text>
</comment>
<feature type="domain" description="Nop" evidence="14">
    <location>
        <begin position="213"/>
        <end position="331"/>
    </location>
</feature>
<dbReference type="EMBL" id="GDKW01001033">
    <property type="protein sequence ID" value="JAI55562.1"/>
    <property type="molecule type" value="mRNA"/>
</dbReference>
<feature type="region of interest" description="Disordered" evidence="13">
    <location>
        <begin position="333"/>
        <end position="359"/>
    </location>
</feature>
<keyword evidence="12" id="KW-0175">Coiled coil</keyword>
<dbReference type="GO" id="GO:0046540">
    <property type="term" value="C:U4/U6 x U5 tri-snRNP complex"/>
    <property type="evidence" value="ECO:0007669"/>
    <property type="project" value="InterPro"/>
</dbReference>
<dbReference type="AlphaFoldDB" id="A0A0P4VR95"/>
<feature type="compositionally biased region" description="Basic residues" evidence="13">
    <location>
        <begin position="349"/>
        <end position="359"/>
    </location>
</feature>
<dbReference type="FunFam" id="1.10.246.90:FF:000002">
    <property type="entry name" value="U4/U6 small nuclear ribonucleoprotein Prp31"/>
    <property type="match status" value="1"/>
</dbReference>
<accession>A0A0P4VR95</accession>
<dbReference type="GO" id="GO:0003723">
    <property type="term" value="F:RNA binding"/>
    <property type="evidence" value="ECO:0007669"/>
    <property type="project" value="UniProtKB-KW"/>
</dbReference>
<dbReference type="InterPro" id="IPR036070">
    <property type="entry name" value="Nop_dom_sf"/>
</dbReference>
<evidence type="ECO:0000256" key="1">
    <source>
        <dbReference type="ARBA" id="ARBA00004123"/>
    </source>
</evidence>
<evidence type="ECO:0000256" key="4">
    <source>
        <dbReference type="ARBA" id="ARBA00022664"/>
    </source>
</evidence>